<name>A0A918GHC3_9PSEU</name>
<dbReference type="PROSITE" id="PS50943">
    <property type="entry name" value="HTH_CROC1"/>
    <property type="match status" value="1"/>
</dbReference>
<dbReference type="Proteomes" id="UP000660680">
    <property type="component" value="Unassembled WGS sequence"/>
</dbReference>
<evidence type="ECO:0000256" key="1">
    <source>
        <dbReference type="ARBA" id="ARBA00023125"/>
    </source>
</evidence>
<organism evidence="3 4">
    <name type="scientific">Actinokineospora fastidiosa</name>
    <dbReference type="NCBI Taxonomy" id="1816"/>
    <lineage>
        <taxon>Bacteria</taxon>
        <taxon>Bacillati</taxon>
        <taxon>Actinomycetota</taxon>
        <taxon>Actinomycetes</taxon>
        <taxon>Pseudonocardiales</taxon>
        <taxon>Pseudonocardiaceae</taxon>
        <taxon>Actinokineospora</taxon>
    </lineage>
</organism>
<dbReference type="Pfam" id="PF13560">
    <property type="entry name" value="HTH_31"/>
    <property type="match status" value="1"/>
</dbReference>
<dbReference type="Gene3D" id="1.25.40.10">
    <property type="entry name" value="Tetratricopeptide repeat domain"/>
    <property type="match status" value="1"/>
</dbReference>
<dbReference type="InterPro" id="IPR010982">
    <property type="entry name" value="Lambda_DNA-bd_dom_sf"/>
</dbReference>
<dbReference type="PANTHER" id="PTHR46797:SF1">
    <property type="entry name" value="METHYLPHOSPHONATE SYNTHASE"/>
    <property type="match status" value="1"/>
</dbReference>
<dbReference type="PANTHER" id="PTHR46797">
    <property type="entry name" value="HTH-TYPE TRANSCRIPTIONAL REGULATOR"/>
    <property type="match status" value="1"/>
</dbReference>
<accession>A0A918GHC3</accession>
<dbReference type="InterPro" id="IPR011990">
    <property type="entry name" value="TPR-like_helical_dom_sf"/>
</dbReference>
<sequence>MSIVGIRQPEFGQRLRKLRQERRLSQRDVAGNVVNPSYISLLESGARVPTLEVVLEIAQVLDVPVEDLVGEAVPVRADTADRRAERNRELVHNVLVRSALDVGALDEAQARHEQVYAAAVRDGSPAAVLEHGIALQDVLHQRADHQARYTLLTDLVRVAEDFGVEELLVKLRLDMATAARDRGNLGEALGLAESAVAVLPRTELADSPEHVRALGILLSVRVDSGETGDIYALVDRMLAVAEKLGNRTVLGRSHWAASIAYARVGDGERAQAHIRHAKTMLAHPDTSIREWGRFAGAAASALLEADGDLAEIETYVAWMRSALELMDIPGERDRAISVEARYALLCGNPELALELTADIPDGLSTGDRVRLRRTRGRALRALGRTDEAIDALRSAAELCEQLSAYRLATQLWREIDEIRSS</sequence>
<evidence type="ECO:0000313" key="3">
    <source>
        <dbReference type="EMBL" id="GGS36284.1"/>
    </source>
</evidence>
<dbReference type="InterPro" id="IPR001387">
    <property type="entry name" value="Cro/C1-type_HTH"/>
</dbReference>
<dbReference type="RefSeq" id="WP_189211315.1">
    <property type="nucleotide sequence ID" value="NZ_BMRB01000002.1"/>
</dbReference>
<dbReference type="Gene3D" id="1.10.260.40">
    <property type="entry name" value="lambda repressor-like DNA-binding domains"/>
    <property type="match status" value="1"/>
</dbReference>
<dbReference type="InterPro" id="IPR050807">
    <property type="entry name" value="TransReg_Diox_bact_type"/>
</dbReference>
<evidence type="ECO:0000313" key="4">
    <source>
        <dbReference type="Proteomes" id="UP000660680"/>
    </source>
</evidence>
<dbReference type="GO" id="GO:0003700">
    <property type="term" value="F:DNA-binding transcription factor activity"/>
    <property type="evidence" value="ECO:0007669"/>
    <property type="project" value="TreeGrafter"/>
</dbReference>
<dbReference type="GO" id="GO:0005829">
    <property type="term" value="C:cytosol"/>
    <property type="evidence" value="ECO:0007669"/>
    <property type="project" value="TreeGrafter"/>
</dbReference>
<keyword evidence="1" id="KW-0238">DNA-binding</keyword>
<dbReference type="GO" id="GO:0003677">
    <property type="term" value="F:DNA binding"/>
    <property type="evidence" value="ECO:0007669"/>
    <property type="project" value="UniProtKB-KW"/>
</dbReference>
<protein>
    <recommendedName>
        <fullName evidence="2">HTH cro/C1-type domain-containing protein</fullName>
    </recommendedName>
</protein>
<feature type="domain" description="HTH cro/C1-type" evidence="2">
    <location>
        <begin position="15"/>
        <end position="68"/>
    </location>
</feature>
<keyword evidence="4" id="KW-1185">Reference proteome</keyword>
<reference evidence="3" key="1">
    <citation type="journal article" date="2014" name="Int. J. Syst. Evol. Microbiol.">
        <title>Complete genome sequence of Corynebacterium casei LMG S-19264T (=DSM 44701T), isolated from a smear-ripened cheese.</title>
        <authorList>
            <consortium name="US DOE Joint Genome Institute (JGI-PGF)"/>
            <person name="Walter F."/>
            <person name="Albersmeier A."/>
            <person name="Kalinowski J."/>
            <person name="Ruckert C."/>
        </authorList>
    </citation>
    <scope>NUCLEOTIDE SEQUENCE</scope>
    <source>
        <strain evidence="3">JCM 3276</strain>
    </source>
</reference>
<comment type="caution">
    <text evidence="3">The sequence shown here is derived from an EMBL/GenBank/DDBJ whole genome shotgun (WGS) entry which is preliminary data.</text>
</comment>
<dbReference type="AlphaFoldDB" id="A0A918GHC3"/>
<dbReference type="EMBL" id="BMRB01000002">
    <property type="protein sequence ID" value="GGS36284.1"/>
    <property type="molecule type" value="Genomic_DNA"/>
</dbReference>
<proteinExistence type="predicted"/>
<dbReference type="SUPFAM" id="SSF48452">
    <property type="entry name" value="TPR-like"/>
    <property type="match status" value="1"/>
</dbReference>
<evidence type="ECO:0000259" key="2">
    <source>
        <dbReference type="PROSITE" id="PS50943"/>
    </source>
</evidence>
<reference evidence="3" key="2">
    <citation type="submission" date="2020-09" db="EMBL/GenBank/DDBJ databases">
        <authorList>
            <person name="Sun Q."/>
            <person name="Ohkuma M."/>
        </authorList>
    </citation>
    <scope>NUCLEOTIDE SEQUENCE</scope>
    <source>
        <strain evidence="3">JCM 3276</strain>
    </source>
</reference>
<gene>
    <name evidence="3" type="ORF">GCM10010171_33650</name>
</gene>
<dbReference type="SUPFAM" id="SSF47413">
    <property type="entry name" value="lambda repressor-like DNA-binding domains"/>
    <property type="match status" value="1"/>
</dbReference>
<dbReference type="CDD" id="cd00093">
    <property type="entry name" value="HTH_XRE"/>
    <property type="match status" value="1"/>
</dbReference>
<dbReference type="SMART" id="SM00530">
    <property type="entry name" value="HTH_XRE"/>
    <property type="match status" value="1"/>
</dbReference>